<keyword evidence="4 9" id="KW-0762">Sugar transport</keyword>
<keyword evidence="2" id="KW-0813">Transport</keyword>
<dbReference type="InterPro" id="IPR036662">
    <property type="entry name" value="PTS_EIIA_man-typ_sf"/>
</dbReference>
<dbReference type="EMBL" id="JALBUS010000031">
    <property type="protein sequence ID" value="MDX8418454.1"/>
    <property type="molecule type" value="Genomic_DNA"/>
</dbReference>
<dbReference type="Proteomes" id="UP001285244">
    <property type="component" value="Unassembled WGS sequence"/>
</dbReference>
<evidence type="ECO:0000256" key="7">
    <source>
        <dbReference type="ARBA" id="ARBA00022777"/>
    </source>
</evidence>
<sequence length="148" mass="16161">MVNIILISHGDMCLGMLDGLKMIGGGDYGVKALPLVPGTTPETYRANLAKLIEESRDKSNDGTLILSDIAGGTPYLSAAYLSKDYKLALVSGMNMPMLLTLALERNDDSTLNSLLEKAESTYKRAYKATTFRKGEKKNRAKLSINKNR</sequence>
<evidence type="ECO:0000313" key="10">
    <source>
        <dbReference type="Proteomes" id="UP001285244"/>
    </source>
</evidence>
<dbReference type="InterPro" id="IPR051471">
    <property type="entry name" value="Bacterial_PTS_sugar_comp"/>
</dbReference>
<comment type="caution">
    <text evidence="9">The sequence shown here is derived from an EMBL/GenBank/DDBJ whole genome shotgun (WGS) entry which is preliminary data.</text>
</comment>
<dbReference type="CDD" id="cd00006">
    <property type="entry name" value="PTS_IIA_man"/>
    <property type="match status" value="1"/>
</dbReference>
<evidence type="ECO:0000256" key="3">
    <source>
        <dbReference type="ARBA" id="ARBA00022490"/>
    </source>
</evidence>
<dbReference type="Pfam" id="PF03610">
    <property type="entry name" value="EIIA-man"/>
    <property type="match status" value="1"/>
</dbReference>
<evidence type="ECO:0000256" key="5">
    <source>
        <dbReference type="ARBA" id="ARBA00022679"/>
    </source>
</evidence>
<protein>
    <submittedName>
        <fullName evidence="9">PTS sugar transporter subunit IIA</fullName>
    </submittedName>
</protein>
<keyword evidence="6" id="KW-0598">Phosphotransferase system</keyword>
<evidence type="ECO:0000256" key="4">
    <source>
        <dbReference type="ARBA" id="ARBA00022597"/>
    </source>
</evidence>
<accession>A0ABU4WSW2</accession>
<dbReference type="PROSITE" id="PS51096">
    <property type="entry name" value="PTS_EIIA_TYPE_4"/>
    <property type="match status" value="1"/>
</dbReference>
<dbReference type="Gene3D" id="3.40.50.510">
    <property type="entry name" value="Phosphotransferase system, mannose-type IIA component"/>
    <property type="match status" value="1"/>
</dbReference>
<dbReference type="RefSeq" id="WP_320326693.1">
    <property type="nucleotide sequence ID" value="NZ_JALBUS010000031.1"/>
</dbReference>
<reference evidence="9 10" key="1">
    <citation type="submission" date="2022-03" db="EMBL/GenBank/DDBJ databases">
        <title>Novel taxa within the pig intestine.</title>
        <authorList>
            <person name="Wylensek D."/>
            <person name="Bishof K."/>
            <person name="Afrizal A."/>
            <person name="Clavel T."/>
        </authorList>
    </citation>
    <scope>NUCLEOTIDE SEQUENCE [LARGE SCALE GENOMIC DNA]</scope>
    <source>
        <strain evidence="9 10">Cla-KB-P134</strain>
    </source>
</reference>
<evidence type="ECO:0000256" key="1">
    <source>
        <dbReference type="ARBA" id="ARBA00004496"/>
    </source>
</evidence>
<keyword evidence="7" id="KW-0418">Kinase</keyword>
<evidence type="ECO:0000259" key="8">
    <source>
        <dbReference type="PROSITE" id="PS51096"/>
    </source>
</evidence>
<dbReference type="PANTHER" id="PTHR33799:SF1">
    <property type="entry name" value="PTS SYSTEM MANNOSE-SPECIFIC EIIAB COMPONENT-RELATED"/>
    <property type="match status" value="1"/>
</dbReference>
<dbReference type="InterPro" id="IPR033887">
    <property type="entry name" value="PTS_IIA_man"/>
</dbReference>
<organism evidence="9 10">
    <name type="scientific">Absicoccus intestinalis</name>
    <dbReference type="NCBI Taxonomy" id="2926319"/>
    <lineage>
        <taxon>Bacteria</taxon>
        <taxon>Bacillati</taxon>
        <taxon>Bacillota</taxon>
        <taxon>Erysipelotrichia</taxon>
        <taxon>Erysipelotrichales</taxon>
        <taxon>Erysipelotrichaceae</taxon>
        <taxon>Absicoccus</taxon>
    </lineage>
</organism>
<keyword evidence="5" id="KW-0808">Transferase</keyword>
<evidence type="ECO:0000313" key="9">
    <source>
        <dbReference type="EMBL" id="MDX8418454.1"/>
    </source>
</evidence>
<dbReference type="SUPFAM" id="SSF53062">
    <property type="entry name" value="PTS system fructose IIA component-like"/>
    <property type="match status" value="1"/>
</dbReference>
<proteinExistence type="predicted"/>
<evidence type="ECO:0000256" key="6">
    <source>
        <dbReference type="ARBA" id="ARBA00022683"/>
    </source>
</evidence>
<keyword evidence="3" id="KW-0963">Cytoplasm</keyword>
<gene>
    <name evidence="9" type="ORF">MOZ64_11470</name>
</gene>
<dbReference type="PANTHER" id="PTHR33799">
    <property type="entry name" value="PTS PERMEASE-RELATED-RELATED"/>
    <property type="match status" value="1"/>
</dbReference>
<evidence type="ECO:0000256" key="2">
    <source>
        <dbReference type="ARBA" id="ARBA00022448"/>
    </source>
</evidence>
<feature type="domain" description="PTS EIIA type-4" evidence="8">
    <location>
        <begin position="1"/>
        <end position="126"/>
    </location>
</feature>
<name>A0ABU4WSW2_9FIRM</name>
<comment type="subcellular location">
    <subcellularLocation>
        <location evidence="1">Cytoplasm</location>
    </subcellularLocation>
</comment>
<dbReference type="InterPro" id="IPR004701">
    <property type="entry name" value="PTS_EIIA_man-typ"/>
</dbReference>
<keyword evidence="10" id="KW-1185">Reference proteome</keyword>